<name>A0AAV1CVZ3_OLDCO</name>
<dbReference type="Gene3D" id="2.60.40.1820">
    <property type="match status" value="1"/>
</dbReference>
<accession>A0AAV1CVZ3</accession>
<evidence type="ECO:0000259" key="2">
    <source>
        <dbReference type="Pfam" id="PF03168"/>
    </source>
</evidence>
<feature type="transmembrane region" description="Helical" evidence="1">
    <location>
        <begin position="43"/>
        <end position="66"/>
    </location>
</feature>
<proteinExistence type="predicted"/>
<protein>
    <submittedName>
        <fullName evidence="3">OLC1v1035301C1</fullName>
    </submittedName>
</protein>
<organism evidence="3 4">
    <name type="scientific">Oldenlandia corymbosa var. corymbosa</name>
    <dbReference type="NCBI Taxonomy" id="529605"/>
    <lineage>
        <taxon>Eukaryota</taxon>
        <taxon>Viridiplantae</taxon>
        <taxon>Streptophyta</taxon>
        <taxon>Embryophyta</taxon>
        <taxon>Tracheophyta</taxon>
        <taxon>Spermatophyta</taxon>
        <taxon>Magnoliopsida</taxon>
        <taxon>eudicotyledons</taxon>
        <taxon>Gunneridae</taxon>
        <taxon>Pentapetalae</taxon>
        <taxon>asterids</taxon>
        <taxon>lamiids</taxon>
        <taxon>Gentianales</taxon>
        <taxon>Rubiaceae</taxon>
        <taxon>Rubioideae</taxon>
        <taxon>Spermacoceae</taxon>
        <taxon>Hedyotis-Oldenlandia complex</taxon>
        <taxon>Oldenlandia</taxon>
    </lineage>
</organism>
<keyword evidence="1" id="KW-0472">Membrane</keyword>
<dbReference type="PANTHER" id="PTHR31852">
    <property type="entry name" value="LATE EMBRYOGENESIS ABUNDANT (LEA) HYDROXYPROLINE-RICH GLYCOPROTEIN FAMILY"/>
    <property type="match status" value="1"/>
</dbReference>
<evidence type="ECO:0000256" key="1">
    <source>
        <dbReference type="SAM" id="Phobius"/>
    </source>
</evidence>
<dbReference type="InterPro" id="IPR055301">
    <property type="entry name" value="Lea14-like_2"/>
</dbReference>
<dbReference type="AlphaFoldDB" id="A0AAV1CVZ3"/>
<keyword evidence="1" id="KW-0812">Transmembrane</keyword>
<evidence type="ECO:0000313" key="4">
    <source>
        <dbReference type="Proteomes" id="UP001161247"/>
    </source>
</evidence>
<dbReference type="Pfam" id="PF03168">
    <property type="entry name" value="LEA_2"/>
    <property type="match status" value="1"/>
</dbReference>
<dbReference type="EMBL" id="OX459120">
    <property type="protein sequence ID" value="CAI9098622.1"/>
    <property type="molecule type" value="Genomic_DNA"/>
</dbReference>
<dbReference type="Proteomes" id="UP001161247">
    <property type="component" value="Chromosome 3"/>
</dbReference>
<dbReference type="InterPro" id="IPR004864">
    <property type="entry name" value="LEA_2"/>
</dbReference>
<reference evidence="3" key="1">
    <citation type="submission" date="2023-03" db="EMBL/GenBank/DDBJ databases">
        <authorList>
            <person name="Julca I."/>
        </authorList>
    </citation>
    <scope>NUCLEOTIDE SEQUENCE</scope>
</reference>
<evidence type="ECO:0000313" key="3">
    <source>
        <dbReference type="EMBL" id="CAI9098622.1"/>
    </source>
</evidence>
<keyword evidence="4" id="KW-1185">Reference proteome</keyword>
<gene>
    <name evidence="3" type="ORF">OLC1_LOCUS8787</name>
</gene>
<keyword evidence="1" id="KW-1133">Transmembrane helix</keyword>
<feature type="domain" description="Late embryogenesis abundant protein LEA-2 subgroup" evidence="2">
    <location>
        <begin position="102"/>
        <end position="193"/>
    </location>
</feature>
<sequence>MAATNGGQFKVGTMPAVNPYGRADEELATVAQREERRKRRMKCFAYVAAFAVFQTAIILIFALVVMKVDAPKFRVRSATFDDFQVSTLNTNASFNIRMNANLAIKNKNFGRYKYEDSTIEFFYQDIKVGEAAIPSGKAKFRSTKKFTVPVVLSSASVPGNVLGDEFSRHAWVPLTSRSTLKGKVRLMLIFNKKKSTNMNCIMNLNISSKQLQDLVCQ</sequence>